<evidence type="ECO:0000256" key="1">
    <source>
        <dbReference type="SAM" id="Phobius"/>
    </source>
</evidence>
<dbReference type="Proteomes" id="UP001652338">
    <property type="component" value="Unassembled WGS sequence"/>
</dbReference>
<keyword evidence="3" id="KW-1185">Reference proteome</keyword>
<dbReference type="EMBL" id="JAOQKE010000026">
    <property type="protein sequence ID" value="MCU6726462.1"/>
    <property type="molecule type" value="Genomic_DNA"/>
</dbReference>
<evidence type="ECO:0000313" key="3">
    <source>
        <dbReference type="Proteomes" id="UP001652338"/>
    </source>
</evidence>
<proteinExistence type="predicted"/>
<dbReference type="CDD" id="cd09911">
    <property type="entry name" value="Lin0431_like"/>
    <property type="match status" value="1"/>
</dbReference>
<organism evidence="2 3">
    <name type="scientific">Muricoprocola aceti</name>
    <dbReference type="NCBI Taxonomy" id="2981772"/>
    <lineage>
        <taxon>Bacteria</taxon>
        <taxon>Bacillati</taxon>
        <taxon>Bacillota</taxon>
        <taxon>Clostridia</taxon>
        <taxon>Lachnospirales</taxon>
        <taxon>Lachnospiraceae</taxon>
        <taxon>Muricoprocola</taxon>
    </lineage>
</organism>
<dbReference type="InterPro" id="IPR038690">
    <property type="entry name" value="NusG_2_sf"/>
</dbReference>
<keyword evidence="1" id="KW-1133">Transmembrane helix</keyword>
<feature type="transmembrane region" description="Helical" evidence="1">
    <location>
        <begin position="7"/>
        <end position="29"/>
    </location>
</feature>
<dbReference type="Pfam" id="PF07009">
    <property type="entry name" value="NusG_II"/>
    <property type="match status" value="1"/>
</dbReference>
<keyword evidence="1" id="KW-0812">Transmembrane</keyword>
<evidence type="ECO:0000313" key="2">
    <source>
        <dbReference type="EMBL" id="MCU6726462.1"/>
    </source>
</evidence>
<keyword evidence="1" id="KW-0472">Membrane</keyword>
<dbReference type="RefSeq" id="WP_262655711.1">
    <property type="nucleotide sequence ID" value="NZ_JAOQKE010000026.1"/>
</dbReference>
<gene>
    <name evidence="2" type="ORF">OCV47_14215</name>
</gene>
<name>A0ABT2SPL6_9FIRM</name>
<dbReference type="Gene3D" id="2.60.320.10">
    <property type="entry name" value="N-utilization substance G protein NusG, insert domain"/>
    <property type="match status" value="1"/>
</dbReference>
<accession>A0ABT2SPL6</accession>
<reference evidence="2 3" key="1">
    <citation type="journal article" date="2021" name="ISME Commun">
        <title>Automated analysis of genomic sequences facilitates high-throughput and comprehensive description of bacteria.</title>
        <authorList>
            <person name="Hitch T.C.A."/>
        </authorList>
    </citation>
    <scope>NUCLEOTIDE SEQUENCE [LARGE SCALE GENOMIC DNA]</scope>
    <source>
        <strain evidence="2 3">Sanger_29</strain>
    </source>
</reference>
<comment type="caution">
    <text evidence="2">The sequence shown here is derived from an EMBL/GenBank/DDBJ whole genome shotgun (WGS) entry which is preliminary data.</text>
</comment>
<protein>
    <submittedName>
        <fullName evidence="2">NusG domain II-containing protein</fullName>
    </submittedName>
</protein>
<sequence length="124" mass="13409">MKQKRNTYLFLLVLLAIIGVGFLIQRYFFGKTGATAIIEQDGETISELDLSKDTELVLDDGNGGSNTITVKNGKIAVTDANCPDLVCVHTGSISQTGEVIACLPHKLIITISEKKNSDLDAIVW</sequence>